<keyword evidence="1" id="KW-0472">Membrane</keyword>
<proteinExistence type="predicted"/>
<comment type="caution">
    <text evidence="2">The sequence shown here is derived from an EMBL/GenBank/DDBJ whole genome shotgun (WGS) entry which is preliminary data.</text>
</comment>
<dbReference type="Proteomes" id="UP000050996">
    <property type="component" value="Unassembled WGS sequence"/>
</dbReference>
<keyword evidence="1" id="KW-1133">Transmembrane helix</keyword>
<keyword evidence="3" id="KW-1185">Reference proteome</keyword>
<dbReference type="EMBL" id="LJIX01000006">
    <property type="protein sequence ID" value="KQL21779.1"/>
    <property type="molecule type" value="Genomic_DNA"/>
</dbReference>
<evidence type="ECO:0000313" key="3">
    <source>
        <dbReference type="Proteomes" id="UP000050996"/>
    </source>
</evidence>
<feature type="transmembrane region" description="Helical" evidence="1">
    <location>
        <begin position="7"/>
        <end position="27"/>
    </location>
</feature>
<evidence type="ECO:0000313" key="2">
    <source>
        <dbReference type="EMBL" id="KQL21779.1"/>
    </source>
</evidence>
<dbReference type="PATRIC" id="fig|1637975.4.peg.453"/>
<organism evidence="2 3">
    <name type="scientific">Cytobacillus solani</name>
    <dbReference type="NCBI Taxonomy" id="1637975"/>
    <lineage>
        <taxon>Bacteria</taxon>
        <taxon>Bacillati</taxon>
        <taxon>Bacillota</taxon>
        <taxon>Bacilli</taxon>
        <taxon>Bacillales</taxon>
        <taxon>Bacillaceae</taxon>
        <taxon>Cytobacillus</taxon>
    </lineage>
</organism>
<sequence length="218" mass="25770">MNQFLVFIVRMLLSIPTTFIVWLLSFFAFDQTFLLSGAISLGAGYLTYLISGLVLKKRFLKKHQLTRKEYQYIKKNLDEAKGKINRLHKSLLSIRHIPSLKQRVDFTRTTRKIYSLTKKEPKRFYKAEQFYFSHLDSAVELSEKYVFLSAQPKKTYELDQSLYETRKTLEQLSSLVEEDLYQVISDDIDHLNFEIDVAKHSIKTIKDSRNLNESRRLK</sequence>
<keyword evidence="1" id="KW-0812">Transmembrane</keyword>
<name>A0A0Q3VKB1_9BACI</name>
<reference evidence="2 3" key="1">
    <citation type="submission" date="2015-09" db="EMBL/GenBank/DDBJ databases">
        <title>Genome sequencing project for genomic taxonomy and phylogenomics of Bacillus-like bacteria.</title>
        <authorList>
            <person name="Liu B."/>
            <person name="Wang J."/>
            <person name="Zhu Y."/>
            <person name="Liu G."/>
            <person name="Chen Q."/>
            <person name="Chen Z."/>
            <person name="Lan J."/>
            <person name="Che J."/>
            <person name="Ge C."/>
            <person name="Shi H."/>
            <person name="Pan Z."/>
            <person name="Liu X."/>
        </authorList>
    </citation>
    <scope>NUCLEOTIDE SEQUENCE [LARGE SCALE GENOMIC DNA]</scope>
    <source>
        <strain evidence="2 3">FJAT-18043</strain>
    </source>
</reference>
<protein>
    <submittedName>
        <fullName evidence="2">Protein xpaC</fullName>
    </submittedName>
</protein>
<dbReference type="RefSeq" id="WP_053479322.1">
    <property type="nucleotide sequence ID" value="NZ_CP041305.1"/>
</dbReference>
<dbReference type="STRING" id="1637975.AN957_03890"/>
<dbReference type="InterPro" id="IPR018770">
    <property type="entry name" value="ChloroindolylP_hydrolase"/>
</dbReference>
<feature type="transmembrane region" description="Helical" evidence="1">
    <location>
        <begin position="33"/>
        <end position="55"/>
    </location>
</feature>
<dbReference type="Pfam" id="PF10112">
    <property type="entry name" value="Halogen_Hydrol"/>
    <property type="match status" value="1"/>
</dbReference>
<evidence type="ECO:0000256" key="1">
    <source>
        <dbReference type="SAM" id="Phobius"/>
    </source>
</evidence>
<dbReference type="AlphaFoldDB" id="A0A0Q3VKB1"/>
<gene>
    <name evidence="2" type="ORF">AN957_03890</name>
</gene>
<accession>A0A0Q3VKB1</accession>